<dbReference type="Proteomes" id="UP000285523">
    <property type="component" value="Unassembled WGS sequence"/>
</dbReference>
<name>A0A418V0V7_RHOPL</name>
<sequence>MHQPIHASRRRFAVMLGTNEIASAAAVRLHRAGFAVVMSHDPFPPVIRRRMAFHDALYGDPVSVDGVAGVRADGGMQIYHALRHAPEIQVTWLPLTDLLPVRSIDLLVDARMQKHRVTPDLRRLARLSIGLGPGFSTDVNCDVAIETRPGRSGMIVAQGWTDAADGVASPLGSAGAERFQYSQATGRWHTPVEIGSRVFKGFVLGHLGGEPVRAPCDGIVRGVVRDGSDVPARVKLLEIDPRGRHAQWTGIDSRGRTIAEAVCRAAGKLDEMTAARTYVRV</sequence>
<reference evidence="1 2" key="1">
    <citation type="submission" date="2018-09" db="EMBL/GenBank/DDBJ databases">
        <title>Draft genome sequence of Rhodopseudomonas palustris 2.1.18.</title>
        <authorList>
            <person name="Robertson S.L."/>
            <person name="Meyer T.E."/>
            <person name="Kyndt J.A."/>
        </authorList>
    </citation>
    <scope>NUCLEOTIDE SEQUENCE [LARGE SCALE GENOMIC DNA]</scope>
    <source>
        <strain evidence="1 2">2.1.18</strain>
    </source>
</reference>
<dbReference type="OrthoDB" id="9815497at2"/>
<comment type="caution">
    <text evidence="1">The sequence shown here is derived from an EMBL/GenBank/DDBJ whole genome shotgun (WGS) entry which is preliminary data.</text>
</comment>
<evidence type="ECO:0000313" key="2">
    <source>
        <dbReference type="Proteomes" id="UP000285523"/>
    </source>
</evidence>
<dbReference type="AlphaFoldDB" id="A0A418V0V7"/>
<dbReference type="EMBL" id="QYYD01000023">
    <property type="protein sequence ID" value="RJF69474.1"/>
    <property type="molecule type" value="Genomic_DNA"/>
</dbReference>
<gene>
    <name evidence="1" type="ORF">D4Q52_20135</name>
</gene>
<proteinExistence type="predicted"/>
<protein>
    <submittedName>
        <fullName evidence="1">Xanthine dehydrogenase</fullName>
    </submittedName>
</protein>
<evidence type="ECO:0000313" key="1">
    <source>
        <dbReference type="EMBL" id="RJF69474.1"/>
    </source>
</evidence>
<organism evidence="1 2">
    <name type="scientific">Rhodopseudomonas palustris</name>
    <dbReference type="NCBI Taxonomy" id="1076"/>
    <lineage>
        <taxon>Bacteria</taxon>
        <taxon>Pseudomonadati</taxon>
        <taxon>Pseudomonadota</taxon>
        <taxon>Alphaproteobacteria</taxon>
        <taxon>Hyphomicrobiales</taxon>
        <taxon>Nitrobacteraceae</taxon>
        <taxon>Rhodopseudomonas</taxon>
    </lineage>
</organism>
<accession>A0A418V0V7</accession>
<dbReference type="RefSeq" id="WP_119858361.1">
    <property type="nucleotide sequence ID" value="NZ_QYYD01000023.1"/>
</dbReference>